<comment type="caution">
    <text evidence="1">The sequence shown here is derived from an EMBL/GenBank/DDBJ whole genome shotgun (WGS) entry which is preliminary data.</text>
</comment>
<organism evidence="1 2">
    <name type="scientific">Naganishia vaughanmartiniae</name>
    <dbReference type="NCBI Taxonomy" id="1424756"/>
    <lineage>
        <taxon>Eukaryota</taxon>
        <taxon>Fungi</taxon>
        <taxon>Dikarya</taxon>
        <taxon>Basidiomycota</taxon>
        <taxon>Agaricomycotina</taxon>
        <taxon>Tremellomycetes</taxon>
        <taxon>Filobasidiales</taxon>
        <taxon>Filobasidiaceae</taxon>
        <taxon>Naganishia</taxon>
    </lineage>
</organism>
<sequence length="365" mass="39516">MNVSTRTSTARHLGALCRQCLPPIAITGTRAMLPARALSPFVTSGRRWMSVKPMENTGSSAPTRKKVTLASLRKLQKEGTPITMMTAYDYPTALLTHSSGIDMTLVGDSLSQVALGHYNTNQITLDEMIHHCKAVARGAKTPFIVSDMPFGSFEASVQQGVESAVRLVKEGYVDGVKIEGGKEIIPLVKRLTEVGIPVMPHLGLQPQRATSLSGYMVQARSSEGAKEIYETAVALQQAGAFALLLEAIPHKVASYITRQLDVPTIGIGAGPGTSGQVLVASDVLGVFATEEEAEEAIQQGQQPLQGVKVAKFVRRFGNVGKESRRAVKEYIEAVRTGGFPEIGRETYMMGKDEWEEFERLVGKKE</sequence>
<evidence type="ECO:0000313" key="2">
    <source>
        <dbReference type="Proteomes" id="UP001243375"/>
    </source>
</evidence>
<evidence type="ECO:0000313" key="1">
    <source>
        <dbReference type="EMBL" id="KAJ9121457.1"/>
    </source>
</evidence>
<dbReference type="Proteomes" id="UP001243375">
    <property type="component" value="Unassembled WGS sequence"/>
</dbReference>
<proteinExistence type="predicted"/>
<keyword evidence="2" id="KW-1185">Reference proteome</keyword>
<reference evidence="1" key="1">
    <citation type="submission" date="2023-04" db="EMBL/GenBank/DDBJ databases">
        <title>Draft Genome sequencing of Naganishia species isolated from polar environments using Oxford Nanopore Technology.</title>
        <authorList>
            <person name="Leo P."/>
            <person name="Venkateswaran K."/>
        </authorList>
    </citation>
    <scope>NUCLEOTIDE SEQUENCE</scope>
    <source>
        <strain evidence="1">MNA-CCFEE 5425</strain>
    </source>
</reference>
<gene>
    <name evidence="1" type="ORF">QFC22_002073</name>
</gene>
<accession>A0ACC2XFH0</accession>
<dbReference type="EMBL" id="JASBWU010000005">
    <property type="protein sequence ID" value="KAJ9121457.1"/>
    <property type="molecule type" value="Genomic_DNA"/>
</dbReference>
<name>A0ACC2XFH0_9TREE</name>
<protein>
    <submittedName>
        <fullName evidence="1">Uncharacterized protein</fullName>
    </submittedName>
</protein>